<dbReference type="SUPFAM" id="SSF55785">
    <property type="entry name" value="PYP-like sensor domain (PAS domain)"/>
    <property type="match status" value="1"/>
</dbReference>
<dbReference type="SUPFAM" id="SSF52172">
    <property type="entry name" value="CheY-like"/>
    <property type="match status" value="1"/>
</dbReference>
<evidence type="ECO:0000256" key="15">
    <source>
        <dbReference type="SAM" id="Phobius"/>
    </source>
</evidence>
<feature type="transmembrane region" description="Helical" evidence="15">
    <location>
        <begin position="231"/>
        <end position="251"/>
    </location>
</feature>
<dbReference type="NCBIfam" id="TIGR00229">
    <property type="entry name" value="sensory_box"/>
    <property type="match status" value="1"/>
</dbReference>
<dbReference type="RefSeq" id="WP_223909886.1">
    <property type="nucleotide sequence ID" value="NZ_AP024238.1"/>
</dbReference>
<dbReference type="SUPFAM" id="SSF47384">
    <property type="entry name" value="Homodimeric domain of signal transducing histidine kinase"/>
    <property type="match status" value="1"/>
</dbReference>
<feature type="transmembrane region" description="Helical" evidence="15">
    <location>
        <begin position="47"/>
        <end position="69"/>
    </location>
</feature>
<comment type="subcellular location">
    <subcellularLocation>
        <location evidence="2">Cell membrane</location>
        <topology evidence="2">Multi-pass membrane protein</topology>
    </subcellularLocation>
</comment>
<dbReference type="SMART" id="SM00387">
    <property type="entry name" value="HATPase_c"/>
    <property type="match status" value="1"/>
</dbReference>
<dbReference type="PROSITE" id="PS50894">
    <property type="entry name" value="HPT"/>
    <property type="match status" value="1"/>
</dbReference>
<dbReference type="SUPFAM" id="SSF55874">
    <property type="entry name" value="ATPase domain of HSP90 chaperone/DNA topoisomerase II/histidine kinase"/>
    <property type="match status" value="1"/>
</dbReference>
<dbReference type="Pfam" id="PF17158">
    <property type="entry name" value="MASE4"/>
    <property type="match status" value="1"/>
</dbReference>
<evidence type="ECO:0000313" key="21">
    <source>
        <dbReference type="Proteomes" id="UP000824366"/>
    </source>
</evidence>
<dbReference type="Proteomes" id="UP000824366">
    <property type="component" value="Chromosome"/>
</dbReference>
<accession>A0ABN6D6F5</accession>
<keyword evidence="20" id="KW-0418">Kinase</keyword>
<evidence type="ECO:0000259" key="19">
    <source>
        <dbReference type="PROSITE" id="PS50894"/>
    </source>
</evidence>
<dbReference type="Pfam" id="PF00512">
    <property type="entry name" value="HisKA"/>
    <property type="match status" value="1"/>
</dbReference>
<dbReference type="EMBL" id="AP024238">
    <property type="protein sequence ID" value="BCO26436.1"/>
    <property type="molecule type" value="Genomic_DNA"/>
</dbReference>
<evidence type="ECO:0000259" key="17">
    <source>
        <dbReference type="PROSITE" id="PS50110"/>
    </source>
</evidence>
<dbReference type="SMART" id="SM00388">
    <property type="entry name" value="HisKA"/>
    <property type="match status" value="1"/>
</dbReference>
<dbReference type="InterPro" id="IPR036641">
    <property type="entry name" value="HPT_dom_sf"/>
</dbReference>
<feature type="transmembrane region" description="Helical" evidence="15">
    <location>
        <begin position="21"/>
        <end position="41"/>
    </location>
</feature>
<proteinExistence type="predicted"/>
<keyword evidence="4" id="KW-1003">Cell membrane</keyword>
<keyword evidence="8" id="KW-0067">ATP-binding</keyword>
<dbReference type="InterPro" id="IPR008207">
    <property type="entry name" value="Sig_transdc_His_kin_Hpt_dom"/>
</dbReference>
<dbReference type="InterPro" id="IPR036890">
    <property type="entry name" value="HATPase_C_sf"/>
</dbReference>
<keyword evidence="7" id="KW-0547">Nucleotide-binding</keyword>
<dbReference type="Pfam" id="PF01627">
    <property type="entry name" value="Hpt"/>
    <property type="match status" value="1"/>
</dbReference>
<evidence type="ECO:0000256" key="3">
    <source>
        <dbReference type="ARBA" id="ARBA00012438"/>
    </source>
</evidence>
<dbReference type="CDD" id="cd00082">
    <property type="entry name" value="HisKA"/>
    <property type="match status" value="1"/>
</dbReference>
<dbReference type="PANTHER" id="PTHR45339:SF1">
    <property type="entry name" value="HYBRID SIGNAL TRANSDUCTION HISTIDINE KINASE J"/>
    <property type="match status" value="1"/>
</dbReference>
<feature type="domain" description="PAS" evidence="18">
    <location>
        <begin position="324"/>
        <end position="394"/>
    </location>
</feature>
<dbReference type="Pfam" id="PF00072">
    <property type="entry name" value="Response_reg"/>
    <property type="match status" value="1"/>
</dbReference>
<dbReference type="Gene3D" id="1.10.287.130">
    <property type="match status" value="1"/>
</dbReference>
<evidence type="ECO:0000259" key="18">
    <source>
        <dbReference type="PROSITE" id="PS50112"/>
    </source>
</evidence>
<feature type="transmembrane region" description="Helical" evidence="15">
    <location>
        <begin position="263"/>
        <end position="284"/>
    </location>
</feature>
<dbReference type="InterPro" id="IPR004358">
    <property type="entry name" value="Sig_transdc_His_kin-like_C"/>
</dbReference>
<dbReference type="CDD" id="cd16922">
    <property type="entry name" value="HATPase_EvgS-ArcB-TorS-like"/>
    <property type="match status" value="1"/>
</dbReference>
<evidence type="ECO:0000313" key="20">
    <source>
        <dbReference type="EMBL" id="BCO26436.1"/>
    </source>
</evidence>
<evidence type="ECO:0000256" key="1">
    <source>
        <dbReference type="ARBA" id="ARBA00000085"/>
    </source>
</evidence>
<dbReference type="InterPro" id="IPR000014">
    <property type="entry name" value="PAS"/>
</dbReference>
<feature type="transmembrane region" description="Helical" evidence="15">
    <location>
        <begin position="120"/>
        <end position="140"/>
    </location>
</feature>
<dbReference type="GO" id="GO:0016301">
    <property type="term" value="F:kinase activity"/>
    <property type="evidence" value="ECO:0007669"/>
    <property type="project" value="UniProtKB-KW"/>
</dbReference>
<dbReference type="SUPFAM" id="SSF47226">
    <property type="entry name" value="Histidine-containing phosphotransfer domain, HPT domain"/>
    <property type="match status" value="1"/>
</dbReference>
<dbReference type="InterPro" id="IPR036097">
    <property type="entry name" value="HisK_dim/P_sf"/>
</dbReference>
<dbReference type="Pfam" id="PF02518">
    <property type="entry name" value="HATPase_c"/>
    <property type="match status" value="1"/>
</dbReference>
<dbReference type="CDD" id="cd00130">
    <property type="entry name" value="PAS"/>
    <property type="match status" value="1"/>
</dbReference>
<dbReference type="CDD" id="cd17546">
    <property type="entry name" value="REC_hyHK_CKI1_RcsC-like"/>
    <property type="match status" value="1"/>
</dbReference>
<feature type="domain" description="HPt" evidence="19">
    <location>
        <begin position="877"/>
        <end position="970"/>
    </location>
</feature>
<dbReference type="InterPro" id="IPR003661">
    <property type="entry name" value="HisK_dim/P_dom"/>
</dbReference>
<dbReference type="InterPro" id="IPR001789">
    <property type="entry name" value="Sig_transdc_resp-reg_receiver"/>
</dbReference>
<evidence type="ECO:0000256" key="14">
    <source>
        <dbReference type="SAM" id="Coils"/>
    </source>
</evidence>
<keyword evidence="6 15" id="KW-0812">Transmembrane</keyword>
<evidence type="ECO:0000259" key="16">
    <source>
        <dbReference type="PROSITE" id="PS50109"/>
    </source>
</evidence>
<evidence type="ECO:0000256" key="11">
    <source>
        <dbReference type="ARBA" id="ARBA00023136"/>
    </source>
</evidence>
<dbReference type="PANTHER" id="PTHR45339">
    <property type="entry name" value="HYBRID SIGNAL TRANSDUCTION HISTIDINE KINASE J"/>
    <property type="match status" value="1"/>
</dbReference>
<name>A0ABN6D6F5_9BURK</name>
<dbReference type="Gene3D" id="3.30.565.10">
    <property type="entry name" value="Histidine kinase-like ATPase, C-terminal domain"/>
    <property type="match status" value="1"/>
</dbReference>
<evidence type="ECO:0000256" key="13">
    <source>
        <dbReference type="PROSITE-ProRule" id="PRU00169"/>
    </source>
</evidence>
<feature type="domain" description="Histidine kinase" evidence="16">
    <location>
        <begin position="469"/>
        <end position="690"/>
    </location>
</feature>
<evidence type="ECO:0000256" key="2">
    <source>
        <dbReference type="ARBA" id="ARBA00004651"/>
    </source>
</evidence>
<reference evidence="20 21" key="1">
    <citation type="journal article" date="2021" name="Microbiol. Spectr.">
        <title>A Single Bacterium Capable of Oxidation and Reduction of Iron at Circumneutral pH.</title>
        <authorList>
            <person name="Kato S."/>
            <person name="Ohkuma M."/>
        </authorList>
    </citation>
    <scope>NUCLEOTIDE SEQUENCE [LARGE SCALE GENOMIC DNA]</scope>
    <source>
        <strain evidence="20 21">MIZ03</strain>
    </source>
</reference>
<dbReference type="InterPro" id="IPR005467">
    <property type="entry name" value="His_kinase_dom"/>
</dbReference>
<keyword evidence="5 13" id="KW-0597">Phosphoprotein</keyword>
<feature type="coiled-coil region" evidence="14">
    <location>
        <begin position="300"/>
        <end position="327"/>
    </location>
</feature>
<dbReference type="InterPro" id="IPR011006">
    <property type="entry name" value="CheY-like_superfamily"/>
</dbReference>
<dbReference type="SMART" id="SM00448">
    <property type="entry name" value="REC"/>
    <property type="match status" value="1"/>
</dbReference>
<keyword evidence="14" id="KW-0175">Coiled coil</keyword>
<dbReference type="InterPro" id="IPR003594">
    <property type="entry name" value="HATPase_dom"/>
</dbReference>
<evidence type="ECO:0000256" key="5">
    <source>
        <dbReference type="ARBA" id="ARBA00022553"/>
    </source>
</evidence>
<dbReference type="InterPro" id="IPR033424">
    <property type="entry name" value="MASE4"/>
</dbReference>
<feature type="domain" description="Response regulatory" evidence="17">
    <location>
        <begin position="724"/>
        <end position="843"/>
    </location>
</feature>
<dbReference type="PROSITE" id="PS50112">
    <property type="entry name" value="PAS"/>
    <property type="match status" value="1"/>
</dbReference>
<protein>
    <recommendedName>
        <fullName evidence="3">histidine kinase</fullName>
        <ecNumber evidence="3">2.7.13.3</ecNumber>
    </recommendedName>
</protein>
<keyword evidence="9 15" id="KW-1133">Transmembrane helix</keyword>
<dbReference type="PRINTS" id="PR00344">
    <property type="entry name" value="BCTRLSENSOR"/>
</dbReference>
<comment type="catalytic activity">
    <reaction evidence="1">
        <text>ATP + protein L-histidine = ADP + protein N-phospho-L-histidine.</text>
        <dbReference type="EC" id="2.7.13.3"/>
    </reaction>
</comment>
<evidence type="ECO:0000256" key="8">
    <source>
        <dbReference type="ARBA" id="ARBA00022840"/>
    </source>
</evidence>
<feature type="modified residue" description="Phosphohistidine" evidence="12">
    <location>
        <position position="916"/>
    </location>
</feature>
<feature type="transmembrane region" description="Helical" evidence="15">
    <location>
        <begin position="81"/>
        <end position="100"/>
    </location>
</feature>
<sequence>MNGEESVFIATAPAGRKDYRLLFAFTMVSAGIFLVAAPFASLPLHPVPTFIGLSLATISVVDLITGAMLLGQFIMLRNKALLALACGYLFNFAMAVAQGLSFPGLLAPNGVIGNGSQTTAWLYFFWHGGFLLFIGVYAVFKAKDAATDTTSLPHKPGVVRLVAASISATVVLAAFFILLATSSIATLPAIMQGNSDASNKIVVATITWLCTAITLAVLWRHRPHTKVDIGLMAILWVWIFDIALAAVLNSARYDLGWYVGRVYGVIGSSLVLLVLLLENVILYARLAQTHARELHERQRVQEKSAKLAALNNDLDQSNAALRDSSARMQSILDTALDGIITINATGCVESINPAALRMFGYTSVEVVGHNIRMLMPEPYGSEHSEYLARYIRTSNPQVIGSGREVLGLRKDGHIFPMSLSINEMWITNERKFTGVVSDITEHKMNEAKLITAKEQAENANRIKSSFLATMSHEIRTPLGGLLGMLELLGFSRLDAEQNMLLSSAYQSGKSLLRIVNDILDWSKIEDGKLTIAPTPTPIRQLLTEVVTTYSHVASGNDVILSQTVDQSLSPAHLVDSLRLSQILNNFVSNAVKFSRGGEVELRAELVEHNADGERVRFSVTDTGIGIAPEVQSRLFQNYGQGSADTARIYGGTGLGLAICRRLAGLMDADISLESMPGQGSTFSVALWMPIAEMPEVVTPVLSTPHNTALVSPSAHGDATAEAPHILVADDNPINRKLMALQLQRLGLLVDTAPDGAMAFTLWQQGKFALVITDCHMPGKDGYALAQSIRQVETQTGRARTPILAWTANALPSEEHKCQQAGMDELLVKPVDIAQLERVLPKYLAHPLASQPDSTATGIAATLARLDLNALSQQVGEDPAVQREFLSDFRESVAHIATDMSRAWKRKDTNECVALAHKLKSSARAVGAFALGDICAKMEAARWEIGTGSLDHLYPQFVLERDAVDALLRAHLAQTKEESRTLHG</sequence>
<keyword evidence="11 15" id="KW-0472">Membrane</keyword>
<dbReference type="Gene3D" id="3.40.50.2300">
    <property type="match status" value="1"/>
</dbReference>
<evidence type="ECO:0000256" key="9">
    <source>
        <dbReference type="ARBA" id="ARBA00022989"/>
    </source>
</evidence>
<evidence type="ECO:0000256" key="7">
    <source>
        <dbReference type="ARBA" id="ARBA00022741"/>
    </source>
</evidence>
<dbReference type="Gene3D" id="3.30.450.20">
    <property type="entry name" value="PAS domain"/>
    <property type="match status" value="1"/>
</dbReference>
<dbReference type="EC" id="2.7.13.3" evidence="3"/>
<dbReference type="PROSITE" id="PS50110">
    <property type="entry name" value="RESPONSE_REGULATORY"/>
    <property type="match status" value="1"/>
</dbReference>
<dbReference type="Gene3D" id="1.20.120.160">
    <property type="entry name" value="HPT domain"/>
    <property type="match status" value="1"/>
</dbReference>
<evidence type="ECO:0000256" key="10">
    <source>
        <dbReference type="ARBA" id="ARBA00023012"/>
    </source>
</evidence>
<keyword evidence="21" id="KW-1185">Reference proteome</keyword>
<keyword evidence="10" id="KW-0902">Two-component regulatory system</keyword>
<dbReference type="SMART" id="SM00091">
    <property type="entry name" value="PAS"/>
    <property type="match status" value="1"/>
</dbReference>
<gene>
    <name evidence="20" type="ORF">MIZ03_1318</name>
</gene>
<dbReference type="InterPro" id="IPR035965">
    <property type="entry name" value="PAS-like_dom_sf"/>
</dbReference>
<keyword evidence="20" id="KW-0808">Transferase</keyword>
<evidence type="ECO:0000256" key="6">
    <source>
        <dbReference type="ARBA" id="ARBA00022692"/>
    </source>
</evidence>
<evidence type="ECO:0000256" key="4">
    <source>
        <dbReference type="ARBA" id="ARBA00022475"/>
    </source>
</evidence>
<organism evidence="20 21">
    <name type="scientific">Rhodoferax lithotrophicus</name>
    <dbReference type="NCBI Taxonomy" id="2798804"/>
    <lineage>
        <taxon>Bacteria</taxon>
        <taxon>Pseudomonadati</taxon>
        <taxon>Pseudomonadota</taxon>
        <taxon>Betaproteobacteria</taxon>
        <taxon>Burkholderiales</taxon>
        <taxon>Comamonadaceae</taxon>
        <taxon>Rhodoferax</taxon>
    </lineage>
</organism>
<dbReference type="CDD" id="cd00088">
    <property type="entry name" value="HPT"/>
    <property type="match status" value="1"/>
</dbReference>
<evidence type="ECO:0000256" key="12">
    <source>
        <dbReference type="PROSITE-ProRule" id="PRU00110"/>
    </source>
</evidence>
<dbReference type="PROSITE" id="PS50109">
    <property type="entry name" value="HIS_KIN"/>
    <property type="match status" value="1"/>
</dbReference>
<feature type="modified residue" description="4-aspartylphosphate" evidence="13">
    <location>
        <position position="773"/>
    </location>
</feature>
<feature type="transmembrane region" description="Helical" evidence="15">
    <location>
        <begin position="161"/>
        <end position="181"/>
    </location>
</feature>
<dbReference type="Pfam" id="PF13426">
    <property type="entry name" value="PAS_9"/>
    <property type="match status" value="1"/>
</dbReference>